<comment type="caution">
    <text evidence="3">The sequence shown here is derived from an EMBL/GenBank/DDBJ whole genome shotgun (WGS) entry which is preliminary data.</text>
</comment>
<evidence type="ECO:0000313" key="4">
    <source>
        <dbReference type="Proteomes" id="UP000626844"/>
    </source>
</evidence>
<dbReference type="AlphaFoldDB" id="A0A926ND77"/>
<organism evidence="3 4">
    <name type="scientific">Metabacillus arenae</name>
    <dbReference type="NCBI Taxonomy" id="2771434"/>
    <lineage>
        <taxon>Bacteria</taxon>
        <taxon>Bacillati</taxon>
        <taxon>Bacillota</taxon>
        <taxon>Bacilli</taxon>
        <taxon>Bacillales</taxon>
        <taxon>Bacillaceae</taxon>
        <taxon>Metabacillus</taxon>
    </lineage>
</organism>
<feature type="region of interest" description="Disordered" evidence="1">
    <location>
        <begin position="28"/>
        <end position="70"/>
    </location>
</feature>
<evidence type="ECO:0000256" key="1">
    <source>
        <dbReference type="SAM" id="MobiDB-lite"/>
    </source>
</evidence>
<dbReference type="EMBL" id="JACXAI010000025">
    <property type="protein sequence ID" value="MBD1382102.1"/>
    <property type="molecule type" value="Genomic_DNA"/>
</dbReference>
<proteinExistence type="predicted"/>
<feature type="compositionally biased region" description="Basic and acidic residues" evidence="1">
    <location>
        <begin position="28"/>
        <end position="37"/>
    </location>
</feature>
<keyword evidence="2" id="KW-1133">Transmembrane helix</keyword>
<gene>
    <name evidence="3" type="ORF">IC621_17875</name>
</gene>
<keyword evidence="4" id="KW-1185">Reference proteome</keyword>
<feature type="region of interest" description="Disordered" evidence="1">
    <location>
        <begin position="86"/>
        <end position="111"/>
    </location>
</feature>
<name>A0A926ND77_9BACI</name>
<evidence type="ECO:0000256" key="2">
    <source>
        <dbReference type="SAM" id="Phobius"/>
    </source>
</evidence>
<reference evidence="3" key="1">
    <citation type="submission" date="2020-09" db="EMBL/GenBank/DDBJ databases">
        <title>A novel bacterium of genus Bacillus, isolated from South China Sea.</title>
        <authorList>
            <person name="Huang H."/>
            <person name="Mo K."/>
            <person name="Hu Y."/>
        </authorList>
    </citation>
    <scope>NUCLEOTIDE SEQUENCE</scope>
    <source>
        <strain evidence="3">IB182487</strain>
    </source>
</reference>
<evidence type="ECO:0000313" key="3">
    <source>
        <dbReference type="EMBL" id="MBD1382102.1"/>
    </source>
</evidence>
<feature type="compositionally biased region" description="Basic residues" evidence="1">
    <location>
        <begin position="94"/>
        <end position="106"/>
    </location>
</feature>
<feature type="compositionally biased region" description="Polar residues" evidence="1">
    <location>
        <begin position="60"/>
        <end position="70"/>
    </location>
</feature>
<feature type="transmembrane region" description="Helical" evidence="2">
    <location>
        <begin position="6"/>
        <end position="25"/>
    </location>
</feature>
<keyword evidence="2" id="KW-0812">Transmembrane</keyword>
<protein>
    <submittedName>
        <fullName evidence="3">Uncharacterized protein</fullName>
    </submittedName>
</protein>
<sequence>MDILLENPLIVAAIIWVISAIFSKISKKQKEEQEKQRQPKPQKQSSPDRQLEKRRKDVKQTVSETNQNVQDIYTAAKERAGQDLFPKIEEYSKNKKAMSKPKKKRVNTSSTELLSFQRNSAIQGVIWSEILGEPKAKKNTSRHSRR</sequence>
<accession>A0A926ND77</accession>
<feature type="compositionally biased region" description="Basic and acidic residues" evidence="1">
    <location>
        <begin position="49"/>
        <end position="59"/>
    </location>
</feature>
<dbReference type="RefSeq" id="WP_191159965.1">
    <property type="nucleotide sequence ID" value="NZ_JACXAI010000025.1"/>
</dbReference>
<dbReference type="Proteomes" id="UP000626844">
    <property type="component" value="Unassembled WGS sequence"/>
</dbReference>
<keyword evidence="2" id="KW-0472">Membrane</keyword>